<accession>A0A0B3YMG0</accession>
<comment type="caution">
    <text evidence="2">The sequence shown here is derived from an EMBL/GenBank/DDBJ whole genome shotgun (WGS) entry which is preliminary data.</text>
</comment>
<name>A0A0B3YMG0_9ALTE</name>
<dbReference type="Proteomes" id="UP000031197">
    <property type="component" value="Unassembled WGS sequence"/>
</dbReference>
<dbReference type="EMBL" id="JWLW01000006">
    <property type="protein sequence ID" value="KHT55796.1"/>
    <property type="molecule type" value="Genomic_DNA"/>
</dbReference>
<gene>
    <name evidence="2" type="ORF">RJ41_04095</name>
</gene>
<organism evidence="2 3">
    <name type="scientific">Alteromonas marina</name>
    <dbReference type="NCBI Taxonomy" id="203795"/>
    <lineage>
        <taxon>Bacteria</taxon>
        <taxon>Pseudomonadati</taxon>
        <taxon>Pseudomonadota</taxon>
        <taxon>Gammaproteobacteria</taxon>
        <taxon>Alteromonadales</taxon>
        <taxon>Alteromonadaceae</taxon>
        <taxon>Alteromonas/Salinimonas group</taxon>
        <taxon>Alteromonas</taxon>
    </lineage>
</organism>
<evidence type="ECO:0000256" key="1">
    <source>
        <dbReference type="SAM" id="Phobius"/>
    </source>
</evidence>
<sequence>MCHSKTRQLNVNRSDKRTVGLRGSLVRQKGSTTIVAIIISIVLLGLGIALSNQISSNIRQQSIEYYGARAYLAAQSGMEVAISRLINGNNPACAVITQPVTIDAANVQNCVITLSCEVETEVEEPEVAAGEIRVYALGAEAQCSTGQLETSKRVLVEVRQEE</sequence>
<dbReference type="OrthoDB" id="6315693at2"/>
<keyword evidence="3" id="KW-1185">Reference proteome</keyword>
<proteinExistence type="predicted"/>
<feature type="transmembrane region" description="Helical" evidence="1">
    <location>
        <begin position="32"/>
        <end position="50"/>
    </location>
</feature>
<protein>
    <submittedName>
        <fullName evidence="2">Agglutinin biogenesis protein MshP</fullName>
    </submittedName>
</protein>
<reference evidence="2 3" key="1">
    <citation type="submission" date="2014-12" db="EMBL/GenBank/DDBJ databases">
        <title>Genome sequencing of Alteromonas marina AD001.</title>
        <authorList>
            <person name="Adrian T.G.S."/>
            <person name="Chan K.G."/>
        </authorList>
    </citation>
    <scope>NUCLEOTIDE SEQUENCE [LARGE SCALE GENOMIC DNA]</scope>
    <source>
        <strain evidence="2 3">AD001</strain>
    </source>
</reference>
<dbReference type="RefSeq" id="WP_039217319.1">
    <property type="nucleotide sequence ID" value="NZ_JWLW01000006.1"/>
</dbReference>
<keyword evidence="1" id="KW-1133">Transmembrane helix</keyword>
<evidence type="ECO:0000313" key="2">
    <source>
        <dbReference type="EMBL" id="KHT55796.1"/>
    </source>
</evidence>
<dbReference type="AlphaFoldDB" id="A0A0B3YMG0"/>
<evidence type="ECO:0000313" key="3">
    <source>
        <dbReference type="Proteomes" id="UP000031197"/>
    </source>
</evidence>
<keyword evidence="1" id="KW-0472">Membrane</keyword>
<keyword evidence="1" id="KW-0812">Transmembrane</keyword>